<evidence type="ECO:0000313" key="2">
    <source>
        <dbReference type="RefSeq" id="XP_012937671.1"/>
    </source>
</evidence>
<dbReference type="Proteomes" id="UP000694888">
    <property type="component" value="Unplaced"/>
</dbReference>
<reference evidence="2" key="1">
    <citation type="submission" date="2025-08" db="UniProtKB">
        <authorList>
            <consortium name="RefSeq"/>
        </authorList>
    </citation>
    <scope>IDENTIFICATION</scope>
</reference>
<accession>A0ABM0ZZE1</accession>
<evidence type="ECO:0000313" key="1">
    <source>
        <dbReference type="Proteomes" id="UP000694888"/>
    </source>
</evidence>
<gene>
    <name evidence="2" type="primary">LOC106011698</name>
</gene>
<keyword evidence="1" id="KW-1185">Reference proteome</keyword>
<dbReference type="RefSeq" id="XP_012937671.1">
    <property type="nucleotide sequence ID" value="XM_013082217.1"/>
</dbReference>
<protein>
    <submittedName>
        <fullName evidence="2">Uncharacterized protein LOC106011698</fullName>
    </submittedName>
</protein>
<organism evidence="1 2">
    <name type="scientific">Aplysia californica</name>
    <name type="common">California sea hare</name>
    <dbReference type="NCBI Taxonomy" id="6500"/>
    <lineage>
        <taxon>Eukaryota</taxon>
        <taxon>Metazoa</taxon>
        <taxon>Spiralia</taxon>
        <taxon>Lophotrochozoa</taxon>
        <taxon>Mollusca</taxon>
        <taxon>Gastropoda</taxon>
        <taxon>Heterobranchia</taxon>
        <taxon>Euthyneura</taxon>
        <taxon>Tectipleura</taxon>
        <taxon>Aplysiida</taxon>
        <taxon>Aplysioidea</taxon>
        <taxon>Aplysiidae</taxon>
        <taxon>Aplysia</taxon>
    </lineage>
</organism>
<dbReference type="GeneID" id="106011698"/>
<sequence length="120" mass="13818">MPGEDQEASEEMIEDLLDSLMRKKHLETVSLEEYRALTQTNFMFMELMGQCLPPAGSIEDFKKSIDPKKYTPSVLRLRLRNRRQKVLHEPPPHGVQSPYPINLAQPSTKELEALRNHSTS</sequence>
<proteinExistence type="predicted"/>
<name>A0ABM0ZZE1_APLCA</name>